<dbReference type="EMBL" id="JBHTOH010000091">
    <property type="protein sequence ID" value="MFD1411973.1"/>
    <property type="molecule type" value="Genomic_DNA"/>
</dbReference>
<dbReference type="CDD" id="cd04686">
    <property type="entry name" value="NUDIX_Hydrolase"/>
    <property type="match status" value="1"/>
</dbReference>
<accession>A0ABW4BQ54</accession>
<dbReference type="InterPro" id="IPR020084">
    <property type="entry name" value="NUDIX_hydrolase_CS"/>
</dbReference>
<keyword evidence="5" id="KW-1185">Reference proteome</keyword>
<dbReference type="Proteomes" id="UP001597191">
    <property type="component" value="Unassembled WGS sequence"/>
</dbReference>
<comment type="caution">
    <text evidence="4">The sequence shown here is derived from an EMBL/GenBank/DDBJ whole genome shotgun (WGS) entry which is preliminary data.</text>
</comment>
<dbReference type="PROSITE" id="PS00893">
    <property type="entry name" value="NUDIX_BOX"/>
    <property type="match status" value="1"/>
</dbReference>
<reference evidence="5" key="1">
    <citation type="journal article" date="2019" name="Int. J. Syst. Evol. Microbiol.">
        <title>The Global Catalogue of Microorganisms (GCM) 10K type strain sequencing project: providing services to taxonomists for standard genome sequencing and annotation.</title>
        <authorList>
            <consortium name="The Broad Institute Genomics Platform"/>
            <consortium name="The Broad Institute Genome Sequencing Center for Infectious Disease"/>
            <person name="Wu L."/>
            <person name="Ma J."/>
        </authorList>
    </citation>
    <scope>NUCLEOTIDE SEQUENCE [LARGE SCALE GENOMIC DNA]</scope>
    <source>
        <strain evidence="5">CCM 8937</strain>
    </source>
</reference>
<dbReference type="GO" id="GO:0016787">
    <property type="term" value="F:hydrolase activity"/>
    <property type="evidence" value="ECO:0007669"/>
    <property type="project" value="UniProtKB-KW"/>
</dbReference>
<protein>
    <submittedName>
        <fullName evidence="4">NUDIX hydrolase</fullName>
        <ecNumber evidence="4">3.6.-.-</ecNumber>
    </submittedName>
</protein>
<dbReference type="InterPro" id="IPR015797">
    <property type="entry name" value="NUDIX_hydrolase-like_dom_sf"/>
</dbReference>
<evidence type="ECO:0000256" key="2">
    <source>
        <dbReference type="ARBA" id="ARBA00022801"/>
    </source>
</evidence>
<evidence type="ECO:0000259" key="3">
    <source>
        <dbReference type="PROSITE" id="PS51462"/>
    </source>
</evidence>
<dbReference type="RefSeq" id="WP_125649157.1">
    <property type="nucleotide sequence ID" value="NZ_JBHTOH010000091.1"/>
</dbReference>
<dbReference type="PANTHER" id="PTHR43736:SF1">
    <property type="entry name" value="DIHYDRONEOPTERIN TRIPHOSPHATE DIPHOSPHATASE"/>
    <property type="match status" value="1"/>
</dbReference>
<gene>
    <name evidence="4" type="ORF">ACFQ4R_10325</name>
</gene>
<dbReference type="InterPro" id="IPR000086">
    <property type="entry name" value="NUDIX_hydrolase_dom"/>
</dbReference>
<evidence type="ECO:0000313" key="4">
    <source>
        <dbReference type="EMBL" id="MFD1411973.1"/>
    </source>
</evidence>
<feature type="domain" description="Nudix hydrolase" evidence="3">
    <location>
        <begin position="2"/>
        <end position="141"/>
    </location>
</feature>
<comment type="similarity">
    <text evidence="1">Belongs to the Nudix hydrolase family.</text>
</comment>
<evidence type="ECO:0000256" key="1">
    <source>
        <dbReference type="ARBA" id="ARBA00005582"/>
    </source>
</evidence>
<dbReference type="Gene3D" id="3.90.79.10">
    <property type="entry name" value="Nucleoside Triphosphate Pyrophosphohydrolase"/>
    <property type="match status" value="1"/>
</dbReference>
<proteinExistence type="inferred from homology"/>
<evidence type="ECO:0000313" key="5">
    <source>
        <dbReference type="Proteomes" id="UP001597191"/>
    </source>
</evidence>
<dbReference type="PROSITE" id="PS51462">
    <property type="entry name" value="NUDIX"/>
    <property type="match status" value="1"/>
</dbReference>
<sequence length="158" mass="17521">MSVSQHFGVYAVCRQADQLLCIQKNAGPYANRFDLPGGSQQAGEDLVTTLVREFKEETGHQVISYTNNRVYDTFVHEQGVADTVHHIFALFDVQFAAAQSQLPEQVADGRNDSNGCTWQSLATLSPANSSPLVLRAVAEIQNSTPDYHASRFPEWQHL</sequence>
<dbReference type="PANTHER" id="PTHR43736">
    <property type="entry name" value="ADP-RIBOSE PYROPHOSPHATASE"/>
    <property type="match status" value="1"/>
</dbReference>
<keyword evidence="2 4" id="KW-0378">Hydrolase</keyword>
<dbReference type="SUPFAM" id="SSF55811">
    <property type="entry name" value="Nudix"/>
    <property type="match status" value="1"/>
</dbReference>
<dbReference type="Pfam" id="PF00293">
    <property type="entry name" value="NUDIX"/>
    <property type="match status" value="1"/>
</dbReference>
<organism evidence="4 5">
    <name type="scientific">Lapidilactobacillus gannanensis</name>
    <dbReference type="NCBI Taxonomy" id="2486002"/>
    <lineage>
        <taxon>Bacteria</taxon>
        <taxon>Bacillati</taxon>
        <taxon>Bacillota</taxon>
        <taxon>Bacilli</taxon>
        <taxon>Lactobacillales</taxon>
        <taxon>Lactobacillaceae</taxon>
        <taxon>Lapidilactobacillus</taxon>
    </lineage>
</organism>
<dbReference type="EC" id="3.6.-.-" evidence="4"/>
<name>A0ABW4BQ54_9LACO</name>